<dbReference type="AlphaFoldDB" id="A0A8T1JQJ5"/>
<evidence type="ECO:0000256" key="1">
    <source>
        <dbReference type="SAM" id="MobiDB-lite"/>
    </source>
</evidence>
<dbReference type="VEuPathDB" id="FungiDB:PC110_g23660"/>
<feature type="compositionally biased region" description="Basic residues" evidence="1">
    <location>
        <begin position="290"/>
        <end position="300"/>
    </location>
</feature>
<dbReference type="Proteomes" id="UP000736787">
    <property type="component" value="Unassembled WGS sequence"/>
</dbReference>
<evidence type="ECO:0000313" key="2">
    <source>
        <dbReference type="EMBL" id="KAG2825476.1"/>
    </source>
</evidence>
<organism evidence="3 4">
    <name type="scientific">Phytophthora cactorum</name>
    <dbReference type="NCBI Taxonomy" id="29920"/>
    <lineage>
        <taxon>Eukaryota</taxon>
        <taxon>Sar</taxon>
        <taxon>Stramenopiles</taxon>
        <taxon>Oomycota</taxon>
        <taxon>Peronosporomycetes</taxon>
        <taxon>Peronosporales</taxon>
        <taxon>Peronosporaceae</taxon>
        <taxon>Phytophthora</taxon>
    </lineage>
</organism>
<evidence type="ECO:0000313" key="3">
    <source>
        <dbReference type="EMBL" id="KAG2924973.1"/>
    </source>
</evidence>
<comment type="caution">
    <text evidence="3">The sequence shown here is derived from an EMBL/GenBank/DDBJ whole genome shotgun (WGS) entry which is preliminary data.</text>
</comment>
<feature type="compositionally biased region" description="Basic residues" evidence="1">
    <location>
        <begin position="1"/>
        <end position="14"/>
    </location>
</feature>
<name>A0A8T1JQJ5_9STRA</name>
<protein>
    <submittedName>
        <fullName evidence="3">Uncharacterized protein</fullName>
    </submittedName>
</protein>
<feature type="region of interest" description="Disordered" evidence="1">
    <location>
        <begin position="138"/>
        <end position="207"/>
    </location>
</feature>
<gene>
    <name evidence="2" type="ORF">PC113_g21904</name>
    <name evidence="3" type="ORF">PC117_g15264</name>
</gene>
<proteinExistence type="predicted"/>
<dbReference type="VEuPathDB" id="FungiDB:PC110_g22030"/>
<feature type="compositionally biased region" description="Low complexity" evidence="1">
    <location>
        <begin position="198"/>
        <end position="207"/>
    </location>
</feature>
<feature type="compositionally biased region" description="Low complexity" evidence="1">
    <location>
        <begin position="17"/>
        <end position="29"/>
    </location>
</feature>
<dbReference type="EMBL" id="RCMK01000502">
    <property type="protein sequence ID" value="KAG2924973.1"/>
    <property type="molecule type" value="Genomic_DNA"/>
</dbReference>
<feature type="region of interest" description="Disordered" evidence="1">
    <location>
        <begin position="1"/>
        <end position="29"/>
    </location>
</feature>
<dbReference type="EMBL" id="RCMG01001514">
    <property type="protein sequence ID" value="KAG2825476.1"/>
    <property type="molecule type" value="Genomic_DNA"/>
</dbReference>
<feature type="region of interest" description="Disordered" evidence="1">
    <location>
        <begin position="242"/>
        <end position="316"/>
    </location>
</feature>
<evidence type="ECO:0000313" key="4">
    <source>
        <dbReference type="Proteomes" id="UP000736787"/>
    </source>
</evidence>
<dbReference type="Proteomes" id="UP000735874">
    <property type="component" value="Unassembled WGS sequence"/>
</dbReference>
<reference evidence="3" key="1">
    <citation type="submission" date="2018-10" db="EMBL/GenBank/DDBJ databases">
        <title>Effector identification in a new, highly contiguous assembly of the strawberry crown rot pathogen Phytophthora cactorum.</title>
        <authorList>
            <person name="Armitage A.D."/>
            <person name="Nellist C.F."/>
            <person name="Bates H."/>
            <person name="Vickerstaff R.J."/>
            <person name="Harrison R.J."/>
        </authorList>
    </citation>
    <scope>NUCLEOTIDE SEQUENCE</scope>
    <source>
        <strain evidence="2">15-7</strain>
        <strain evidence="3">4040</strain>
    </source>
</reference>
<feature type="compositionally biased region" description="Polar residues" evidence="1">
    <location>
        <begin position="144"/>
        <end position="160"/>
    </location>
</feature>
<sequence>MRARQFVRPNHVHHQQQDSSSSTGEPSESAAYFMNRESVHSLSELRLEGRRLALGRSVVNHHSVNYDRLAEALAAENLPMPRPPSRVSMFGTSAAGFDPFARRGDGMSAYEHFVVQDEPDVNKENVFNAQFVQRSPRLGVFPSPQGSNPSSFVQSWSSRNSGGGRDTDDEFVDACRHSPAESSIGDAANRVQSPYPSPAVSTASASSTDTIILEDATKSEVAEDVGESPAMLSPVYVSILREAPGEPRRDSSTVPARVGRGARPPALQDIANIPAPTGMLASEDDETPSRRRSSRPRKPTTRAVESRLQRGKRSRR</sequence>
<accession>A0A8T1JQJ5</accession>